<gene>
    <name evidence="1" type="ORF">FO442_01970</name>
</gene>
<dbReference type="AlphaFoldDB" id="A0A556N730"/>
<evidence type="ECO:0008006" key="3">
    <source>
        <dbReference type="Google" id="ProtNLM"/>
    </source>
</evidence>
<dbReference type="EMBL" id="VLPL01000001">
    <property type="protein sequence ID" value="TSJ47921.1"/>
    <property type="molecule type" value="Genomic_DNA"/>
</dbReference>
<proteinExistence type="predicted"/>
<dbReference type="Proteomes" id="UP000316008">
    <property type="component" value="Unassembled WGS sequence"/>
</dbReference>
<evidence type="ECO:0000313" key="1">
    <source>
        <dbReference type="EMBL" id="TSJ47921.1"/>
    </source>
</evidence>
<evidence type="ECO:0000313" key="2">
    <source>
        <dbReference type="Proteomes" id="UP000316008"/>
    </source>
</evidence>
<reference evidence="1 2" key="1">
    <citation type="submission" date="2019-07" db="EMBL/GenBank/DDBJ databases">
        <authorList>
            <person name="Huq M.A."/>
        </authorList>
    </citation>
    <scope>NUCLEOTIDE SEQUENCE [LARGE SCALE GENOMIC DNA]</scope>
    <source>
        <strain evidence="1 2">MAH-3</strain>
    </source>
</reference>
<keyword evidence="2" id="KW-1185">Reference proteome</keyword>
<organism evidence="1 2">
    <name type="scientific">Fluviicola chungangensis</name>
    <dbReference type="NCBI Taxonomy" id="2597671"/>
    <lineage>
        <taxon>Bacteria</taxon>
        <taxon>Pseudomonadati</taxon>
        <taxon>Bacteroidota</taxon>
        <taxon>Flavobacteriia</taxon>
        <taxon>Flavobacteriales</taxon>
        <taxon>Crocinitomicaceae</taxon>
        <taxon>Fluviicola</taxon>
    </lineage>
</organism>
<name>A0A556N730_9FLAO</name>
<accession>A0A556N730</accession>
<dbReference type="RefSeq" id="WP_144331456.1">
    <property type="nucleotide sequence ID" value="NZ_VLPL01000001.1"/>
</dbReference>
<sequence length="111" mass="13192">MKYAIYFLLAIPLFGCNSSQSLPGKKLREMRLFEARFDRGKQMDWKLVEKKCYNRREVPISEFYYDENGVIPSQTNYEYDSKGREIKSTERLNGKVIYFCYAFNRTIGKLS</sequence>
<protein>
    <recommendedName>
        <fullName evidence="3">RHS repeat protein</fullName>
    </recommendedName>
</protein>
<comment type="caution">
    <text evidence="1">The sequence shown here is derived from an EMBL/GenBank/DDBJ whole genome shotgun (WGS) entry which is preliminary data.</text>
</comment>